<dbReference type="Gene3D" id="2.40.50.1070">
    <property type="match status" value="1"/>
</dbReference>
<evidence type="ECO:0000313" key="7">
    <source>
        <dbReference type="EMBL" id="KRN75263.1"/>
    </source>
</evidence>
<dbReference type="OrthoDB" id="9804590at2"/>
<dbReference type="AlphaFoldDB" id="A0A0R2JD63"/>
<dbReference type="PROSITE" id="PS50926">
    <property type="entry name" value="TRAM"/>
    <property type="match status" value="1"/>
</dbReference>
<dbReference type="CDD" id="cd02440">
    <property type="entry name" value="AdoMet_MTases"/>
    <property type="match status" value="1"/>
</dbReference>
<evidence type="ECO:0000256" key="5">
    <source>
        <dbReference type="PROSITE-ProRule" id="PRU10015"/>
    </source>
</evidence>
<comment type="caution">
    <text evidence="7">The sequence shown here is derived from an EMBL/GenBank/DDBJ whole genome shotgun (WGS) entry which is preliminary data.</text>
</comment>
<evidence type="ECO:0000259" key="6">
    <source>
        <dbReference type="PROSITE" id="PS50926"/>
    </source>
</evidence>
<evidence type="ECO:0000256" key="3">
    <source>
        <dbReference type="ARBA" id="ARBA00022691"/>
    </source>
</evidence>
<organism evidence="7 8">
    <name type="scientific">Weissella kandleri</name>
    <dbReference type="NCBI Taxonomy" id="1616"/>
    <lineage>
        <taxon>Bacteria</taxon>
        <taxon>Bacillati</taxon>
        <taxon>Bacillota</taxon>
        <taxon>Bacilli</taxon>
        <taxon>Lactobacillales</taxon>
        <taxon>Lactobacillaceae</taxon>
        <taxon>Weissella</taxon>
    </lineage>
</organism>
<name>A0A0R2JD63_9LACO</name>
<feature type="binding site" evidence="4">
    <location>
        <position position="318"/>
    </location>
    <ligand>
        <name>S-adenosyl-L-methionine</name>
        <dbReference type="ChEBI" id="CHEBI:59789"/>
    </ligand>
</feature>
<keyword evidence="1 4" id="KW-0489">Methyltransferase</keyword>
<feature type="active site" evidence="5">
    <location>
        <position position="414"/>
    </location>
</feature>
<feature type="active site" description="Nucleophile" evidence="4">
    <location>
        <position position="414"/>
    </location>
</feature>
<dbReference type="Gene3D" id="3.40.50.150">
    <property type="entry name" value="Vaccinia Virus protein VP39"/>
    <property type="match status" value="1"/>
</dbReference>
<dbReference type="Proteomes" id="UP000051655">
    <property type="component" value="Unassembled WGS sequence"/>
</dbReference>
<gene>
    <name evidence="7" type="ORF">IV73_GL000424</name>
</gene>
<proteinExistence type="inferred from homology"/>
<dbReference type="InterPro" id="IPR010280">
    <property type="entry name" value="U5_MeTrfase_fam"/>
</dbReference>
<protein>
    <recommendedName>
        <fullName evidence="6">TRAM domain-containing protein</fullName>
    </recommendedName>
</protein>
<dbReference type="Pfam" id="PF05958">
    <property type="entry name" value="tRNA_U5-meth_tr"/>
    <property type="match status" value="1"/>
</dbReference>
<evidence type="ECO:0000256" key="1">
    <source>
        <dbReference type="ARBA" id="ARBA00022603"/>
    </source>
</evidence>
<dbReference type="GO" id="GO:0070475">
    <property type="term" value="P:rRNA base methylation"/>
    <property type="evidence" value="ECO:0007669"/>
    <property type="project" value="TreeGrafter"/>
</dbReference>
<dbReference type="EMBL" id="JQBP01000002">
    <property type="protein sequence ID" value="KRN75263.1"/>
    <property type="molecule type" value="Genomic_DNA"/>
</dbReference>
<dbReference type="PROSITE" id="PS51687">
    <property type="entry name" value="SAM_MT_RNA_M5U"/>
    <property type="match status" value="1"/>
</dbReference>
<dbReference type="PATRIC" id="fig|1616.3.peg.438"/>
<sequence length="460" mass="51239">MPRNTLPVKLNEVKIGVVVDILHNGMGVVLVNENYPVKITNAFMGEKIRYRLTQVDRLSAYGEVVEILVAHPERIDAGKDYLLDAGVAPYINLSYAGQLQLKQWQVQQAFGAVGLTPTIAPTIGAKHPAHYRNKTVVPIRRQAGAVMTGFFDRKVKTQLVPMQDYYLNDSLIDQTVGIVREVVAELDLAIYDDATKQGALQYVMVRRGYYSHELMVVLVSYEPDLPGVEQLTQRLVERLPELTSLILNYNPRTTNQQLTGDNRVLWGQAAIHDTLLGHDFIIGPNSFYQVNPETTETLYQLAARLGQLQPTDVAIDAYSGIGTIGLSIADQVAKVYGVEVVERAVADAQINIKNNQITNAEYIAADAPEQMHSWRQVGLQPDVVFVDPPRRGLTEKLMDAVAYMAPKRMVYVSCNPVTMARDIKYMLNLGYHLEGPIRPLDQFPQTAHVECVAALVQTKS</sequence>
<reference evidence="7 8" key="1">
    <citation type="journal article" date="2015" name="Genome Announc.">
        <title>Expanding the biotechnology potential of lactobacilli through comparative genomics of 213 strains and associated genera.</title>
        <authorList>
            <person name="Sun Z."/>
            <person name="Harris H.M."/>
            <person name="McCann A."/>
            <person name="Guo C."/>
            <person name="Argimon S."/>
            <person name="Zhang W."/>
            <person name="Yang X."/>
            <person name="Jeffery I.B."/>
            <person name="Cooney J.C."/>
            <person name="Kagawa T.F."/>
            <person name="Liu W."/>
            <person name="Song Y."/>
            <person name="Salvetti E."/>
            <person name="Wrobel A."/>
            <person name="Rasinkangas P."/>
            <person name="Parkhill J."/>
            <person name="Rea M.C."/>
            <person name="O'Sullivan O."/>
            <person name="Ritari J."/>
            <person name="Douillard F.P."/>
            <person name="Paul Ross R."/>
            <person name="Yang R."/>
            <person name="Briner A.E."/>
            <person name="Felis G.E."/>
            <person name="de Vos W.M."/>
            <person name="Barrangou R."/>
            <person name="Klaenhammer T.R."/>
            <person name="Caufield P.W."/>
            <person name="Cui Y."/>
            <person name="Zhang H."/>
            <person name="O'Toole P.W."/>
        </authorList>
    </citation>
    <scope>NUCLEOTIDE SEQUENCE [LARGE SCALE GENOMIC DNA]</scope>
    <source>
        <strain evidence="7 8">DSM 20593</strain>
    </source>
</reference>
<dbReference type="RefSeq" id="WP_057754069.1">
    <property type="nucleotide sequence ID" value="NZ_JQBP01000002.1"/>
</dbReference>
<comment type="similarity">
    <text evidence="4">Belongs to the class I-like SAM-binding methyltransferase superfamily. RNA M5U methyltransferase family.</text>
</comment>
<feature type="binding site" evidence="4">
    <location>
        <position position="339"/>
    </location>
    <ligand>
        <name>S-adenosyl-L-methionine</name>
        <dbReference type="ChEBI" id="CHEBI:59789"/>
    </ligand>
</feature>
<dbReference type="FunFam" id="3.40.50.150:FF:000009">
    <property type="entry name" value="23S rRNA (Uracil(1939)-C(5))-methyltransferase RlmD"/>
    <property type="match status" value="1"/>
</dbReference>
<dbReference type="FunFam" id="2.40.50.1070:FF:000003">
    <property type="entry name" value="23S rRNA (Uracil-5-)-methyltransferase RumA"/>
    <property type="match status" value="1"/>
</dbReference>
<dbReference type="InterPro" id="IPR012340">
    <property type="entry name" value="NA-bd_OB-fold"/>
</dbReference>
<feature type="binding site" evidence="4">
    <location>
        <position position="387"/>
    </location>
    <ligand>
        <name>S-adenosyl-L-methionine</name>
        <dbReference type="ChEBI" id="CHEBI:59789"/>
    </ligand>
</feature>
<dbReference type="InterPro" id="IPR030390">
    <property type="entry name" value="MeTrfase_TrmA_AS"/>
</dbReference>
<evidence type="ECO:0000313" key="8">
    <source>
        <dbReference type="Proteomes" id="UP000051655"/>
    </source>
</evidence>
<keyword evidence="2 4" id="KW-0808">Transferase</keyword>
<dbReference type="PANTHER" id="PTHR11061">
    <property type="entry name" value="RNA M5U METHYLTRANSFERASE"/>
    <property type="match status" value="1"/>
</dbReference>
<feature type="binding site" evidence="4">
    <location>
        <position position="289"/>
    </location>
    <ligand>
        <name>S-adenosyl-L-methionine</name>
        <dbReference type="ChEBI" id="CHEBI:59789"/>
    </ligand>
</feature>
<dbReference type="PROSITE" id="PS01231">
    <property type="entry name" value="TRMA_2"/>
    <property type="match status" value="1"/>
</dbReference>
<dbReference type="Gene3D" id="2.40.50.140">
    <property type="entry name" value="Nucleic acid-binding proteins"/>
    <property type="match status" value="1"/>
</dbReference>
<accession>A0A0R2JD63</accession>
<dbReference type="SUPFAM" id="SSF50249">
    <property type="entry name" value="Nucleic acid-binding proteins"/>
    <property type="match status" value="1"/>
</dbReference>
<dbReference type="GO" id="GO:0070041">
    <property type="term" value="F:rRNA (uridine-C5-)-methyltransferase activity"/>
    <property type="evidence" value="ECO:0007669"/>
    <property type="project" value="TreeGrafter"/>
</dbReference>
<dbReference type="PROSITE" id="PS01230">
    <property type="entry name" value="TRMA_1"/>
    <property type="match status" value="1"/>
</dbReference>
<evidence type="ECO:0000256" key="2">
    <source>
        <dbReference type="ARBA" id="ARBA00022679"/>
    </source>
</evidence>
<dbReference type="SUPFAM" id="SSF53335">
    <property type="entry name" value="S-adenosyl-L-methionine-dependent methyltransferases"/>
    <property type="match status" value="1"/>
</dbReference>
<dbReference type="InterPro" id="IPR029063">
    <property type="entry name" value="SAM-dependent_MTases_sf"/>
</dbReference>
<dbReference type="STRING" id="1616.IV73_GL000424"/>
<feature type="domain" description="TRAM" evidence="6">
    <location>
        <begin position="7"/>
        <end position="66"/>
    </location>
</feature>
<keyword evidence="3 4" id="KW-0949">S-adenosyl-L-methionine</keyword>
<keyword evidence="8" id="KW-1185">Reference proteome</keyword>
<dbReference type="PANTHER" id="PTHR11061:SF30">
    <property type="entry name" value="TRNA (URACIL(54)-C(5))-METHYLTRANSFERASE"/>
    <property type="match status" value="1"/>
</dbReference>
<evidence type="ECO:0000256" key="4">
    <source>
        <dbReference type="PROSITE-ProRule" id="PRU01024"/>
    </source>
</evidence>
<dbReference type="InterPro" id="IPR030391">
    <property type="entry name" value="MeTrfase_TrmA_CS"/>
</dbReference>
<dbReference type="InterPro" id="IPR002792">
    <property type="entry name" value="TRAM_dom"/>
</dbReference>
<dbReference type="NCBIfam" id="TIGR00479">
    <property type="entry name" value="rumA"/>
    <property type="match status" value="1"/>
</dbReference>